<evidence type="ECO:0000256" key="14">
    <source>
        <dbReference type="PROSITE-ProRule" id="PRU00560"/>
    </source>
</evidence>
<comment type="caution">
    <text evidence="18">The sequence shown here is derived from an EMBL/GenBank/DDBJ whole genome shotgun (WGS) entry which is preliminary data.</text>
</comment>
<feature type="binding site" evidence="14">
    <location>
        <begin position="24"/>
        <end position="31"/>
    </location>
    <ligand>
        <name>ATP</name>
        <dbReference type="ChEBI" id="CHEBI:30616"/>
    </ligand>
</feature>
<keyword evidence="8" id="KW-0238">DNA-binding</keyword>
<dbReference type="InterPro" id="IPR038726">
    <property type="entry name" value="PDDEXK_AddAB-type"/>
</dbReference>
<dbReference type="Gene3D" id="3.40.50.300">
    <property type="entry name" value="P-loop containing nucleotide triphosphate hydrolases"/>
    <property type="match status" value="4"/>
</dbReference>
<keyword evidence="5 14" id="KW-0347">Helicase</keyword>
<keyword evidence="1" id="KW-0540">Nuclease</keyword>
<dbReference type="EC" id="5.6.2.4" evidence="12"/>
<keyword evidence="3" id="KW-0227">DNA damage</keyword>
<dbReference type="Proteomes" id="UP000481852">
    <property type="component" value="Unassembled WGS sequence"/>
</dbReference>
<feature type="region of interest" description="Disordered" evidence="15">
    <location>
        <begin position="710"/>
        <end position="735"/>
    </location>
</feature>
<dbReference type="PROSITE" id="PS51217">
    <property type="entry name" value="UVRD_HELICASE_CTER"/>
    <property type="match status" value="1"/>
</dbReference>
<dbReference type="GO" id="GO:0000725">
    <property type="term" value="P:recombinational repair"/>
    <property type="evidence" value="ECO:0007669"/>
    <property type="project" value="TreeGrafter"/>
</dbReference>
<dbReference type="GO" id="GO:0004527">
    <property type="term" value="F:exonuclease activity"/>
    <property type="evidence" value="ECO:0007669"/>
    <property type="project" value="UniProtKB-KW"/>
</dbReference>
<dbReference type="PANTHER" id="PTHR11070">
    <property type="entry name" value="UVRD / RECB / PCRA DNA HELICASE FAMILY MEMBER"/>
    <property type="match status" value="1"/>
</dbReference>
<evidence type="ECO:0000259" key="16">
    <source>
        <dbReference type="PROSITE" id="PS51198"/>
    </source>
</evidence>
<dbReference type="GO" id="GO:0033202">
    <property type="term" value="C:DNA helicase complex"/>
    <property type="evidence" value="ECO:0007669"/>
    <property type="project" value="TreeGrafter"/>
</dbReference>
<dbReference type="GO" id="GO:0006302">
    <property type="term" value="P:double-strand break repair"/>
    <property type="evidence" value="ECO:0007669"/>
    <property type="project" value="InterPro"/>
</dbReference>
<dbReference type="InterPro" id="IPR014017">
    <property type="entry name" value="DNA_helicase_UvrD-like_C"/>
</dbReference>
<accession>A0A6L5X2I5</accession>
<protein>
    <recommendedName>
        <fullName evidence="12">DNA 3'-5' helicase</fullName>
        <ecNumber evidence="12">5.6.2.4</ecNumber>
    </recommendedName>
</protein>
<dbReference type="GO" id="GO:0003677">
    <property type="term" value="F:DNA binding"/>
    <property type="evidence" value="ECO:0007669"/>
    <property type="project" value="UniProtKB-KW"/>
</dbReference>
<dbReference type="SUPFAM" id="SSF52540">
    <property type="entry name" value="P-loop containing nucleoside triphosphate hydrolases"/>
    <property type="match status" value="1"/>
</dbReference>
<evidence type="ECO:0000256" key="4">
    <source>
        <dbReference type="ARBA" id="ARBA00022801"/>
    </source>
</evidence>
<evidence type="ECO:0000256" key="9">
    <source>
        <dbReference type="ARBA" id="ARBA00023204"/>
    </source>
</evidence>
<dbReference type="InterPro" id="IPR011335">
    <property type="entry name" value="Restrct_endonuc-II-like"/>
</dbReference>
<dbReference type="NCBIfam" id="TIGR02785">
    <property type="entry name" value="addA_Gpos"/>
    <property type="match status" value="1"/>
</dbReference>
<dbReference type="PANTHER" id="PTHR11070:SF48">
    <property type="entry name" value="ATP-DEPENDENT HELICASE_NUCLEASE SUBUNIT A"/>
    <property type="match status" value="1"/>
</dbReference>
<dbReference type="Gene3D" id="3.90.320.10">
    <property type="match status" value="1"/>
</dbReference>
<keyword evidence="4 14" id="KW-0378">Hydrolase</keyword>
<comment type="catalytic activity">
    <reaction evidence="13">
        <text>ATP + H2O = ADP + phosphate + H(+)</text>
        <dbReference type="Rhea" id="RHEA:13065"/>
        <dbReference type="ChEBI" id="CHEBI:15377"/>
        <dbReference type="ChEBI" id="CHEBI:15378"/>
        <dbReference type="ChEBI" id="CHEBI:30616"/>
        <dbReference type="ChEBI" id="CHEBI:43474"/>
        <dbReference type="ChEBI" id="CHEBI:456216"/>
        <dbReference type="EC" id="5.6.2.4"/>
    </reaction>
</comment>
<evidence type="ECO:0000256" key="13">
    <source>
        <dbReference type="ARBA" id="ARBA00048988"/>
    </source>
</evidence>
<keyword evidence="7 14" id="KW-0067">ATP-binding</keyword>
<dbReference type="Pfam" id="PF12705">
    <property type="entry name" value="PDDEXK_1"/>
    <property type="match status" value="1"/>
</dbReference>
<evidence type="ECO:0000256" key="2">
    <source>
        <dbReference type="ARBA" id="ARBA00022741"/>
    </source>
</evidence>
<evidence type="ECO:0000256" key="6">
    <source>
        <dbReference type="ARBA" id="ARBA00022839"/>
    </source>
</evidence>
<evidence type="ECO:0000256" key="12">
    <source>
        <dbReference type="ARBA" id="ARBA00034808"/>
    </source>
</evidence>
<keyword evidence="10" id="KW-0413">Isomerase</keyword>
<evidence type="ECO:0000256" key="1">
    <source>
        <dbReference type="ARBA" id="ARBA00022722"/>
    </source>
</evidence>
<dbReference type="InterPro" id="IPR011604">
    <property type="entry name" value="PDDEXK-like_dom_sf"/>
</dbReference>
<keyword evidence="6 18" id="KW-0269">Exonuclease</keyword>
<evidence type="ECO:0000256" key="7">
    <source>
        <dbReference type="ARBA" id="ARBA00022840"/>
    </source>
</evidence>
<dbReference type="Pfam" id="PF00580">
    <property type="entry name" value="UvrD-helicase"/>
    <property type="match status" value="1"/>
</dbReference>
<keyword evidence="19" id="KW-1185">Reference proteome</keyword>
<comment type="catalytic activity">
    <reaction evidence="11">
        <text>Couples ATP hydrolysis with the unwinding of duplex DNA by translocating in the 3'-5' direction.</text>
        <dbReference type="EC" id="5.6.2.4"/>
    </reaction>
</comment>
<feature type="domain" description="UvrD-like helicase ATP-binding" evidence="16">
    <location>
        <begin position="3"/>
        <end position="491"/>
    </location>
</feature>
<gene>
    <name evidence="18" type="primary">addA</name>
    <name evidence="18" type="ORF">FYJ35_00315</name>
</gene>
<evidence type="ECO:0000256" key="11">
    <source>
        <dbReference type="ARBA" id="ARBA00034617"/>
    </source>
</evidence>
<dbReference type="GO" id="GO:0005524">
    <property type="term" value="F:ATP binding"/>
    <property type="evidence" value="ECO:0007669"/>
    <property type="project" value="UniProtKB-UniRule"/>
</dbReference>
<dbReference type="Gene3D" id="1.10.486.10">
    <property type="entry name" value="PCRA, domain 4"/>
    <property type="match status" value="1"/>
</dbReference>
<organism evidence="18 19">
    <name type="scientific">Porcincola intestinalis</name>
    <dbReference type="NCBI Taxonomy" id="2606632"/>
    <lineage>
        <taxon>Bacteria</taxon>
        <taxon>Bacillati</taxon>
        <taxon>Bacillota</taxon>
        <taxon>Clostridia</taxon>
        <taxon>Lachnospirales</taxon>
        <taxon>Lachnospiraceae</taxon>
        <taxon>Porcincola</taxon>
    </lineage>
</organism>
<keyword evidence="9" id="KW-0234">DNA repair</keyword>
<dbReference type="InterPro" id="IPR000212">
    <property type="entry name" value="DNA_helicase_UvrD/REP"/>
</dbReference>
<sequence>MGRSWTDEQKKVIETRGSSLLVSAAAGSGKTAVLVERILREILDPVHPVDLDRLLIVTFTRAATSQLRERIRDAVTARYEEEPGNEQLRHQMTLLYSDHIMTIDKFFLMVIREHYQQIGLDPSFRIGDEGELKLMRADLISAVLEEAYKEGGPDFLRFSDCYASGISDAALEGMVLDFWESSSSHPWPKEWRHACLRQYLDEPSSWAWLSQLLDVVHAQLLDILENIDQTLALCAGPGGPKAAQPALLSDRELVLQLMGERAYDQLRASFSDMKFARISKKEKKGEEPYDAVKVQMVADLRDSWKKKLGSLREKYFMRPLSEEAKLMKRTGADFAVLVRLAERFEETFSEEKTRKNILDFTDTAHLALKVLIKKDENGNIVPTQAAREYQDYFEEIAIDEYQDSNEIQELLLSSVSRESRGVYNRFMVGDVKQSIYRFRMSDPGIFMKKYESYRKQEESPDGEKDAQAETDVQLQQPCRLRIDLHKNFRSRREVLEAVNLVFRQIMRREVGGVTYGADESLYPGAVFEPFPEPWKGQEKTICRPELILVEPGDVIDPGSESGEKPLPDAMHAEAEVTAARILQIVGHDPVWDKEKGTYRPAEFRDVVILLRTASDWANAYSEVLSAHGIPNRSGSKTGYFSAPEVQTILSYLDVLDNPRQDIPLAAVLRSEIGRLTDDELSMLKAGRRKDSLYDCVETFLSVYAHDRAEEQGNSGRSAGAAENKTEQTDKGPSGQISDLELGGGCLAQQEAALYEKLRQFREMTDRLRSHVSDTPIHQLLWQIYDETGFLAVSEASEGGNQKKANLDMLVEKAISYEQTSYRGLFHFVRYIDKLIRYEVDFGAALAENGSEDLVRIMTIHASKGLEFPIVFVAGLGRRFNRQDAAGMLVREAGIGVGMNYIDPDRRVQVPTLIKSAAAERVIREGIGEELRVLYVALTRAEEKLILTGTVKDRETFVKSLFTAAGCITEKLPESLILGADGYLTWVAEALVRHQPEGGRFREMADLPQSPAGNPAAGLEGSFLVRTGLEVTARQQHAAEKSRKQLAALVDVQPGEVYDRTVHDQLKRQLGSRYPWPDLSEIPAKVTVSELKRQGYEAELKQLQEAAPASWTQQPDRSPEDVISGNVVTAQDAQTPESGRRDRVVPAFMQEQTQQKPLSGAAAGTIYHRILADYDFTLDAGPDTVLRWLETMVQCDKITEGEKKMVQAGRLVRFLNSELGARMKKAAGKGGLHRENPFVLSVPAGNLFQGVEKEVGAEPVLIQGTIDAWFEEAGRLVLVDYKTDYCRPEQKESLVWRYRTQFLLYASALTRLTGKAVGEAWLYSLSLGEAIPVSLAS</sequence>
<evidence type="ECO:0000313" key="19">
    <source>
        <dbReference type="Proteomes" id="UP000481852"/>
    </source>
</evidence>
<dbReference type="EMBL" id="VULZ01000001">
    <property type="protein sequence ID" value="MSS13508.1"/>
    <property type="molecule type" value="Genomic_DNA"/>
</dbReference>
<evidence type="ECO:0000259" key="17">
    <source>
        <dbReference type="PROSITE" id="PS51217"/>
    </source>
</evidence>
<evidence type="ECO:0000256" key="15">
    <source>
        <dbReference type="SAM" id="MobiDB-lite"/>
    </source>
</evidence>
<evidence type="ECO:0000256" key="5">
    <source>
        <dbReference type="ARBA" id="ARBA00022806"/>
    </source>
</evidence>
<dbReference type="InterPro" id="IPR014152">
    <property type="entry name" value="AddA"/>
</dbReference>
<proteinExistence type="predicted"/>
<dbReference type="InterPro" id="IPR027417">
    <property type="entry name" value="P-loop_NTPase"/>
</dbReference>
<feature type="domain" description="UvrD-like helicase C-terminal" evidence="17">
    <location>
        <begin position="531"/>
        <end position="864"/>
    </location>
</feature>
<name>A0A6L5X2I5_9FIRM</name>
<reference evidence="18 19" key="1">
    <citation type="submission" date="2019-08" db="EMBL/GenBank/DDBJ databases">
        <title>In-depth cultivation of the pig gut microbiome towards novel bacterial diversity and tailored functional studies.</title>
        <authorList>
            <person name="Wylensek D."/>
            <person name="Hitch T.C.A."/>
            <person name="Clavel T."/>
        </authorList>
    </citation>
    <scope>NUCLEOTIDE SEQUENCE [LARGE SCALE GENOMIC DNA]</scope>
    <source>
        <strain evidence="18 19">Oil+RF-744-WCA-WT-11</strain>
    </source>
</reference>
<dbReference type="Pfam" id="PF13361">
    <property type="entry name" value="UvrD_C"/>
    <property type="match status" value="1"/>
</dbReference>
<evidence type="ECO:0000256" key="10">
    <source>
        <dbReference type="ARBA" id="ARBA00023235"/>
    </source>
</evidence>
<evidence type="ECO:0000313" key="18">
    <source>
        <dbReference type="EMBL" id="MSS13508.1"/>
    </source>
</evidence>
<dbReference type="InterPro" id="IPR014016">
    <property type="entry name" value="UvrD-like_ATP-bd"/>
</dbReference>
<evidence type="ECO:0000256" key="8">
    <source>
        <dbReference type="ARBA" id="ARBA00023125"/>
    </source>
</evidence>
<evidence type="ECO:0000256" key="3">
    <source>
        <dbReference type="ARBA" id="ARBA00022763"/>
    </source>
</evidence>
<dbReference type="RefSeq" id="WP_154521471.1">
    <property type="nucleotide sequence ID" value="NZ_VULZ01000001.1"/>
</dbReference>
<dbReference type="PROSITE" id="PS51198">
    <property type="entry name" value="UVRD_HELICASE_ATP_BIND"/>
    <property type="match status" value="1"/>
</dbReference>
<dbReference type="SUPFAM" id="SSF52980">
    <property type="entry name" value="Restriction endonuclease-like"/>
    <property type="match status" value="1"/>
</dbReference>
<dbReference type="GO" id="GO:0043138">
    <property type="term" value="F:3'-5' DNA helicase activity"/>
    <property type="evidence" value="ECO:0007669"/>
    <property type="project" value="UniProtKB-EC"/>
</dbReference>
<dbReference type="GO" id="GO:0005829">
    <property type="term" value="C:cytosol"/>
    <property type="evidence" value="ECO:0007669"/>
    <property type="project" value="TreeGrafter"/>
</dbReference>
<keyword evidence="2 14" id="KW-0547">Nucleotide-binding</keyword>